<evidence type="ECO:0000259" key="7">
    <source>
        <dbReference type="PROSITE" id="PS50214"/>
    </source>
</evidence>
<dbReference type="FunFam" id="3.40.390.10:FF:000002">
    <property type="entry name" value="Disintegrin and metalloproteinase domain-containing protein 22"/>
    <property type="match status" value="1"/>
</dbReference>
<keyword evidence="10" id="KW-1185">Reference proteome</keyword>
<dbReference type="InterPro" id="IPR018358">
    <property type="entry name" value="Disintegrin_CS"/>
</dbReference>
<name>L5K0J3_PTEAL</name>
<dbReference type="GO" id="GO:0007229">
    <property type="term" value="P:integrin-mediated signaling pathway"/>
    <property type="evidence" value="ECO:0007669"/>
    <property type="project" value="UniProtKB-KW"/>
</dbReference>
<evidence type="ECO:0000256" key="1">
    <source>
        <dbReference type="ARBA" id="ARBA00004167"/>
    </source>
</evidence>
<sequence length="677" mass="73577">MGRRSRRALGSRVLLLLLLLRRLPWPMWGAEAFRGNTPGEPVTPHWVLDAQPWRMVTLEEPVLKLDTRLVALKAEGQELLLELEKNHRLLAPGYRETHYRPDGQPVVLVPNHTDHCHYHGRVRGFPDSWVILSTCFGMRGLIKLSSNASYYVHPWPSGDTKDVSTHKIFRTKQSLSWKGACGHRDSGDKGDVASFSHATQIRFLTQHRNLNHTKQRLLEVTNYVDQILRTLDIQVALTGLEVWTKKDQSPVTTDANATLWAFLQWRRGLWARLPHDSAQLLTGRVFQGNTVGLAPVEGMCHAESSGGVSTDHSELPIGAAVTMAHEIGHSLGLSHDPDGCCVEAEAEQGGCVMASATGYRRPGGGGGACLSNAPDSGLLVPPAHCGNSFVEEGEECDCGAGQECPDTCCSAHDCSLRAGAQCSQGDCCARCLLKSAGAPCRRAAGDCDLPEFCTGSSPYCPPDIYLLDGSPCASGRGYCRDGECPTLEQQCQQLWGPAPEACFQVVNSAGDAHGNCGQDTEGSFVPCAQRDAQCGKLQCQGGEQNPLAPHTMPVDSTFSLGSHEVTCRGAFLLPGAQLDPHDLGLVEPGTQCGSRMVCQERRCQNTTFWELERCLITCHGHGVSDLKDQDTFLLAVIFSFLLPLLPGAGLAWCCYRQPGSWLQQYLCGSRRDPVRSG</sequence>
<dbReference type="InterPro" id="IPR002870">
    <property type="entry name" value="Peptidase_M12B_N"/>
</dbReference>
<feature type="binding site" evidence="4">
    <location>
        <position position="329"/>
    </location>
    <ligand>
        <name>Zn(2+)</name>
        <dbReference type="ChEBI" id="CHEBI:29105"/>
        <note>catalytic</note>
    </ligand>
</feature>
<dbReference type="SUPFAM" id="SSF57552">
    <property type="entry name" value="Blood coagulation inhibitor (disintegrin)"/>
    <property type="match status" value="1"/>
</dbReference>
<feature type="domain" description="Peptidase M12B" evidence="8">
    <location>
        <begin position="190"/>
        <end position="356"/>
    </location>
</feature>
<dbReference type="PANTHER" id="PTHR11905">
    <property type="entry name" value="ADAM A DISINTEGRIN AND METALLOPROTEASE DOMAIN"/>
    <property type="match status" value="1"/>
</dbReference>
<organism evidence="9 10">
    <name type="scientific">Pteropus alecto</name>
    <name type="common">Black flying fox</name>
    <dbReference type="NCBI Taxonomy" id="9402"/>
    <lineage>
        <taxon>Eukaryota</taxon>
        <taxon>Metazoa</taxon>
        <taxon>Chordata</taxon>
        <taxon>Craniata</taxon>
        <taxon>Vertebrata</taxon>
        <taxon>Euteleostomi</taxon>
        <taxon>Mammalia</taxon>
        <taxon>Eutheria</taxon>
        <taxon>Laurasiatheria</taxon>
        <taxon>Chiroptera</taxon>
        <taxon>Yinpterochiroptera</taxon>
        <taxon>Pteropodoidea</taxon>
        <taxon>Pteropodidae</taxon>
        <taxon>Pteropodinae</taxon>
        <taxon>Pteropus</taxon>
    </lineage>
</organism>
<dbReference type="Pfam" id="PF00200">
    <property type="entry name" value="Disintegrin"/>
    <property type="match status" value="1"/>
</dbReference>
<dbReference type="InterPro" id="IPR034027">
    <property type="entry name" value="Reprolysin_adamalysin"/>
</dbReference>
<dbReference type="FunFam" id="4.10.70.10:FF:000001">
    <property type="entry name" value="Disintegrin and metalloproteinase domain-containing protein 22"/>
    <property type="match status" value="1"/>
</dbReference>
<dbReference type="Pfam" id="PF01421">
    <property type="entry name" value="Reprolysin"/>
    <property type="match status" value="1"/>
</dbReference>
<keyword evidence="2 3" id="KW-1015">Disulfide bond</keyword>
<evidence type="ECO:0000313" key="9">
    <source>
        <dbReference type="EMBL" id="ELK04003.1"/>
    </source>
</evidence>
<dbReference type="SMART" id="SM00608">
    <property type="entry name" value="ACR"/>
    <property type="match status" value="1"/>
</dbReference>
<dbReference type="PROSITE" id="PS00427">
    <property type="entry name" value="DISINTEGRIN_1"/>
    <property type="match status" value="1"/>
</dbReference>
<feature type="transmembrane region" description="Helical" evidence="5">
    <location>
        <begin position="632"/>
        <end position="655"/>
    </location>
</feature>
<keyword evidence="6" id="KW-0732">Signal</keyword>
<dbReference type="EMBL" id="KB031072">
    <property type="protein sequence ID" value="ELK04003.1"/>
    <property type="molecule type" value="Genomic_DNA"/>
</dbReference>
<dbReference type="Gene3D" id="3.40.390.10">
    <property type="entry name" value="Collagenase (Catalytic Domain)"/>
    <property type="match status" value="1"/>
</dbReference>
<keyword evidence="5" id="KW-0472">Membrane</keyword>
<keyword evidence="4" id="KW-0479">Metal-binding</keyword>
<keyword evidence="9" id="KW-0401">Integrin</keyword>
<dbReference type="STRING" id="9402.L5K0J3"/>
<dbReference type="PROSITE" id="PS50214">
    <property type="entry name" value="DISINTEGRIN_2"/>
    <property type="match status" value="1"/>
</dbReference>
<proteinExistence type="predicted"/>
<dbReference type="GO" id="GO:0006508">
    <property type="term" value="P:proteolysis"/>
    <property type="evidence" value="ECO:0007669"/>
    <property type="project" value="InterPro"/>
</dbReference>
<dbReference type="InterPro" id="IPR001590">
    <property type="entry name" value="Peptidase_M12B"/>
</dbReference>
<dbReference type="InterPro" id="IPR006586">
    <property type="entry name" value="ADAM_Cys-rich"/>
</dbReference>
<dbReference type="MEROPS" id="M12.244"/>
<dbReference type="Pfam" id="PF01562">
    <property type="entry name" value="Pep_M12B_propep"/>
    <property type="match status" value="1"/>
</dbReference>
<dbReference type="FunCoup" id="L5K0J3">
    <property type="interactions" value="57"/>
</dbReference>
<dbReference type="InterPro" id="IPR036436">
    <property type="entry name" value="Disintegrin_dom_sf"/>
</dbReference>
<feature type="active site" evidence="4">
    <location>
        <position position="326"/>
    </location>
</feature>
<dbReference type="Proteomes" id="UP000010552">
    <property type="component" value="Unassembled WGS sequence"/>
</dbReference>
<feature type="binding site" evidence="4">
    <location>
        <position position="325"/>
    </location>
    <ligand>
        <name>Zn(2+)</name>
        <dbReference type="ChEBI" id="CHEBI:29105"/>
        <note>catalytic</note>
    </ligand>
</feature>
<dbReference type="InterPro" id="IPR024079">
    <property type="entry name" value="MetalloPept_cat_dom_sf"/>
</dbReference>
<dbReference type="AlphaFoldDB" id="L5K0J3"/>
<dbReference type="PROSITE" id="PS50215">
    <property type="entry name" value="ADAM_MEPRO"/>
    <property type="match status" value="1"/>
</dbReference>
<dbReference type="InParanoid" id="L5K0J3"/>
<dbReference type="CDD" id="cd04269">
    <property type="entry name" value="ZnMc_adamalysin_II_like"/>
    <property type="match status" value="1"/>
</dbReference>
<comment type="caution">
    <text evidence="4">Lacks conserved residue(s) required for the propagation of feature annotation.</text>
</comment>
<feature type="binding site" evidence="4">
    <location>
        <position position="335"/>
    </location>
    <ligand>
        <name>Zn(2+)</name>
        <dbReference type="ChEBI" id="CHEBI:29105"/>
        <note>catalytic</note>
    </ligand>
</feature>
<comment type="subcellular location">
    <subcellularLocation>
        <location evidence="1">Membrane</location>
        <topology evidence="1">Single-pass membrane protein</topology>
    </subcellularLocation>
</comment>
<dbReference type="Pfam" id="PF08516">
    <property type="entry name" value="ADAM_CR"/>
    <property type="match status" value="1"/>
</dbReference>
<evidence type="ECO:0000313" key="10">
    <source>
        <dbReference type="Proteomes" id="UP000010552"/>
    </source>
</evidence>
<keyword evidence="5" id="KW-0812">Transmembrane</keyword>
<dbReference type="Gene3D" id="4.10.70.10">
    <property type="entry name" value="Disintegrin domain"/>
    <property type="match status" value="1"/>
</dbReference>
<feature type="disulfide bond" evidence="3">
    <location>
        <begin position="440"/>
        <end position="460"/>
    </location>
</feature>
<dbReference type="SUPFAM" id="SSF55486">
    <property type="entry name" value="Metalloproteases ('zincins'), catalytic domain"/>
    <property type="match status" value="1"/>
</dbReference>
<dbReference type="PANTHER" id="PTHR11905:SF38">
    <property type="entry name" value="DISINTEGRIN AND METALLOPROTEINASE DOMAIN-CONTAINING PROTEIN 33"/>
    <property type="match status" value="1"/>
</dbReference>
<gene>
    <name evidence="9" type="ORF">PAL_GLEAN10024119</name>
</gene>
<evidence type="ECO:0000259" key="8">
    <source>
        <dbReference type="PROSITE" id="PS50215"/>
    </source>
</evidence>
<feature type="signal peptide" evidence="6">
    <location>
        <begin position="1"/>
        <end position="29"/>
    </location>
</feature>
<evidence type="ECO:0000256" key="3">
    <source>
        <dbReference type="PROSITE-ProRule" id="PRU00068"/>
    </source>
</evidence>
<dbReference type="GO" id="GO:0016020">
    <property type="term" value="C:membrane"/>
    <property type="evidence" value="ECO:0007669"/>
    <property type="project" value="UniProtKB-SubCell"/>
</dbReference>
<dbReference type="GO" id="GO:0004222">
    <property type="term" value="F:metalloendopeptidase activity"/>
    <property type="evidence" value="ECO:0007669"/>
    <property type="project" value="InterPro"/>
</dbReference>
<dbReference type="SMART" id="SM00050">
    <property type="entry name" value="DISIN"/>
    <property type="match status" value="1"/>
</dbReference>
<feature type="chain" id="PRO_5003968696" evidence="6">
    <location>
        <begin position="30"/>
        <end position="677"/>
    </location>
</feature>
<evidence type="ECO:0000256" key="5">
    <source>
        <dbReference type="SAM" id="Phobius"/>
    </source>
</evidence>
<evidence type="ECO:0000256" key="2">
    <source>
        <dbReference type="ARBA" id="ARBA00023157"/>
    </source>
</evidence>
<dbReference type="GO" id="GO:0046872">
    <property type="term" value="F:metal ion binding"/>
    <property type="evidence" value="ECO:0007669"/>
    <property type="project" value="UniProtKB-KW"/>
</dbReference>
<accession>L5K0J3</accession>
<evidence type="ECO:0000256" key="4">
    <source>
        <dbReference type="PROSITE-ProRule" id="PRU00276"/>
    </source>
</evidence>
<reference evidence="10" key="1">
    <citation type="journal article" date="2013" name="Science">
        <title>Comparative analysis of bat genomes provides insight into the evolution of flight and immunity.</title>
        <authorList>
            <person name="Zhang G."/>
            <person name="Cowled C."/>
            <person name="Shi Z."/>
            <person name="Huang Z."/>
            <person name="Bishop-Lilly K.A."/>
            <person name="Fang X."/>
            <person name="Wynne J.W."/>
            <person name="Xiong Z."/>
            <person name="Baker M.L."/>
            <person name="Zhao W."/>
            <person name="Tachedjian M."/>
            <person name="Zhu Y."/>
            <person name="Zhou P."/>
            <person name="Jiang X."/>
            <person name="Ng J."/>
            <person name="Yang L."/>
            <person name="Wu L."/>
            <person name="Xiao J."/>
            <person name="Feng Y."/>
            <person name="Chen Y."/>
            <person name="Sun X."/>
            <person name="Zhang Y."/>
            <person name="Marsh G.A."/>
            <person name="Crameri G."/>
            <person name="Broder C.C."/>
            <person name="Frey K.G."/>
            <person name="Wang L.F."/>
            <person name="Wang J."/>
        </authorList>
    </citation>
    <scope>NUCLEOTIDE SEQUENCE [LARGE SCALE GENOMIC DNA]</scope>
</reference>
<dbReference type="InterPro" id="IPR001762">
    <property type="entry name" value="Disintegrin_dom"/>
</dbReference>
<keyword evidence="4" id="KW-0862">Zinc</keyword>
<evidence type="ECO:0000256" key="6">
    <source>
        <dbReference type="SAM" id="SignalP"/>
    </source>
</evidence>
<protein>
    <submittedName>
        <fullName evidence="9">Disintegrin and metalloproteinase domain-containing protein 33</fullName>
    </submittedName>
</protein>
<feature type="domain" description="Disintegrin" evidence="7">
    <location>
        <begin position="382"/>
        <end position="468"/>
    </location>
</feature>
<keyword evidence="5" id="KW-1133">Transmembrane helix</keyword>